<evidence type="ECO:0000313" key="3">
    <source>
        <dbReference type="Proteomes" id="UP000652761"/>
    </source>
</evidence>
<comment type="caution">
    <text evidence="2">The sequence shown here is derived from an EMBL/GenBank/DDBJ whole genome shotgun (WGS) entry which is preliminary data.</text>
</comment>
<accession>A0A843TEB4</accession>
<keyword evidence="3" id="KW-1185">Reference proteome</keyword>
<protein>
    <submittedName>
        <fullName evidence="2">Uncharacterized protein</fullName>
    </submittedName>
</protein>
<dbReference type="AlphaFoldDB" id="A0A843TEB4"/>
<dbReference type="Proteomes" id="UP000652761">
    <property type="component" value="Unassembled WGS sequence"/>
</dbReference>
<gene>
    <name evidence="2" type="ORF">Taro_002986</name>
</gene>
<proteinExistence type="predicted"/>
<dbReference type="PANTHER" id="PTHR35167">
    <property type="entry name" value="OS05G0216466 PROTEIN"/>
    <property type="match status" value="1"/>
</dbReference>
<reference evidence="2" key="1">
    <citation type="submission" date="2017-07" db="EMBL/GenBank/DDBJ databases">
        <title>Taro Niue Genome Assembly and Annotation.</title>
        <authorList>
            <person name="Atibalentja N."/>
            <person name="Keating K."/>
            <person name="Fields C.J."/>
        </authorList>
    </citation>
    <scope>NUCLEOTIDE SEQUENCE</scope>
    <source>
        <strain evidence="2">Niue_2</strain>
        <tissue evidence="2">Leaf</tissue>
    </source>
</reference>
<dbReference type="EMBL" id="NMUH01000075">
    <property type="protein sequence ID" value="MQL70702.1"/>
    <property type="molecule type" value="Genomic_DNA"/>
</dbReference>
<sequence length="145" mass="15337">MANHKETTLVKELATTRAQPPCGGEAAPTRRGHPVRFTDEELTAAQQLVLLSESSSEDVAPRAAASRSSSASSSSLPSVSNTRVPPPEEPMAGGEEGEEEEEMLTGPRVRRPRYRGICGLYAATSPIGGGVEGTGAAQHRKKSRR</sequence>
<evidence type="ECO:0000313" key="2">
    <source>
        <dbReference type="EMBL" id="MQL70702.1"/>
    </source>
</evidence>
<dbReference type="PANTHER" id="PTHR35167:SF3">
    <property type="entry name" value="OS05G0216466 PROTEIN"/>
    <property type="match status" value="1"/>
</dbReference>
<feature type="region of interest" description="Disordered" evidence="1">
    <location>
        <begin position="1"/>
        <end position="145"/>
    </location>
</feature>
<organism evidence="2 3">
    <name type="scientific">Colocasia esculenta</name>
    <name type="common">Wild taro</name>
    <name type="synonym">Arum esculentum</name>
    <dbReference type="NCBI Taxonomy" id="4460"/>
    <lineage>
        <taxon>Eukaryota</taxon>
        <taxon>Viridiplantae</taxon>
        <taxon>Streptophyta</taxon>
        <taxon>Embryophyta</taxon>
        <taxon>Tracheophyta</taxon>
        <taxon>Spermatophyta</taxon>
        <taxon>Magnoliopsida</taxon>
        <taxon>Liliopsida</taxon>
        <taxon>Araceae</taxon>
        <taxon>Aroideae</taxon>
        <taxon>Colocasieae</taxon>
        <taxon>Colocasia</taxon>
    </lineage>
</organism>
<feature type="compositionally biased region" description="Low complexity" evidence="1">
    <location>
        <begin position="61"/>
        <end position="80"/>
    </location>
</feature>
<evidence type="ECO:0000256" key="1">
    <source>
        <dbReference type="SAM" id="MobiDB-lite"/>
    </source>
</evidence>
<name>A0A843TEB4_COLES</name>